<feature type="compositionally biased region" description="Polar residues" evidence="8">
    <location>
        <begin position="158"/>
        <end position="168"/>
    </location>
</feature>
<gene>
    <name evidence="10" type="ORF">C7M84_014628</name>
</gene>
<keyword evidence="4 7" id="KW-0863">Zinc-finger</keyword>
<name>A0A423SSZ1_PENVA</name>
<evidence type="ECO:0000256" key="6">
    <source>
        <dbReference type="ARBA" id="ARBA00023242"/>
    </source>
</evidence>
<feature type="compositionally biased region" description="Basic residues" evidence="8">
    <location>
        <begin position="215"/>
        <end position="224"/>
    </location>
</feature>
<feature type="domain" description="C2H2-type" evidence="9">
    <location>
        <begin position="523"/>
        <end position="551"/>
    </location>
</feature>
<feature type="domain" description="C2H2-type" evidence="9">
    <location>
        <begin position="466"/>
        <end position="494"/>
    </location>
</feature>
<feature type="domain" description="C2H2-type" evidence="9">
    <location>
        <begin position="407"/>
        <end position="435"/>
    </location>
</feature>
<dbReference type="EMBL" id="QCYY01002823">
    <property type="protein sequence ID" value="ROT67303.1"/>
    <property type="molecule type" value="Genomic_DNA"/>
</dbReference>
<evidence type="ECO:0000313" key="10">
    <source>
        <dbReference type="EMBL" id="ROT67303.1"/>
    </source>
</evidence>
<evidence type="ECO:0000256" key="2">
    <source>
        <dbReference type="ARBA" id="ARBA00022723"/>
    </source>
</evidence>
<feature type="compositionally biased region" description="Basic and acidic residues" evidence="8">
    <location>
        <begin position="192"/>
        <end position="201"/>
    </location>
</feature>
<feature type="domain" description="C2H2-type" evidence="9">
    <location>
        <begin position="570"/>
        <end position="593"/>
    </location>
</feature>
<dbReference type="Proteomes" id="UP000283509">
    <property type="component" value="Unassembled WGS sequence"/>
</dbReference>
<feature type="domain" description="C2H2-type" evidence="9">
    <location>
        <begin position="435"/>
        <end position="463"/>
    </location>
</feature>
<keyword evidence="3" id="KW-0677">Repeat</keyword>
<evidence type="ECO:0000256" key="3">
    <source>
        <dbReference type="ARBA" id="ARBA00022737"/>
    </source>
</evidence>
<evidence type="ECO:0000256" key="7">
    <source>
        <dbReference type="PROSITE-ProRule" id="PRU00042"/>
    </source>
</evidence>
<dbReference type="InterPro" id="IPR013087">
    <property type="entry name" value="Znf_C2H2_type"/>
</dbReference>
<dbReference type="PROSITE" id="PS50157">
    <property type="entry name" value="ZINC_FINGER_C2H2_2"/>
    <property type="match status" value="6"/>
</dbReference>
<reference evidence="10 11" key="2">
    <citation type="submission" date="2019-01" db="EMBL/GenBank/DDBJ databases">
        <title>The decoding of complex shrimp genome reveals the adaptation for benthos swimmer, frequently molting mechanism and breeding impact on genome.</title>
        <authorList>
            <person name="Sun Y."/>
            <person name="Gao Y."/>
            <person name="Yu Y."/>
        </authorList>
    </citation>
    <scope>NUCLEOTIDE SEQUENCE [LARGE SCALE GENOMIC DNA]</scope>
    <source>
        <tissue evidence="10">Muscle</tissue>
    </source>
</reference>
<sequence length="695" mass="78804">MIVRVIEGGQKSSPVNAPDPKGKDFSCQTALEDGISTDIPIFFCTLYASSEEAATQCYIPSPKLDSKAVNKPETSQSESSLGTKSSQLQMDHLQQTIEEVIENARREEEDENSFDSIQAEDHFDAYDEVERPEDQKTAEDQGPASKGNFAAKQGRPPEQQNQTASQQGPLLEQQRKGVDQQAQVSKKVKANQKGEKRKNADSDFSSDDDTEFWKKMAKKQKRIKWNSWNRQKWRGSQDTQEKGLQEDPAPPVRTVEEEDVQKDSDNVLEDKITTRKEGEETRQTMDDGDWITDDEEDEENFDLESAFRDELKKKRLPINSKEKNFICEVCGKQYSKNHLLREHIVRSHQDHQQAKKYPFQCKHCRRVYSGEKQLQTHYTQFSGPCEICGMVVGCSGLFWLHRRNHESECTICNKVFSAKATLEMHMKTKHMEKRLSCPKCPKRFTFQSQMNKHMQNVHNQRGAQVFACKECNFITHRKTALRAHDRAMHRMRKVYSCSGCEGTFKRRSSLENHNCGGNREGQFSCKICLKAFISYSDLSSHEKAVHGGQVTVGMPSETGILNQDIQASSYSCQVCHTTFASARGLRIHALKVHGLVIEDVKESEQVEEESIQVTEGSEATEVAFMHIDVNNDGKTGSLKNNQEHKQDDSILSLDTTSDGLSTIRSALSLPAYVVPPDVSMVEIDGVQYHVIRGNQ</sequence>
<dbReference type="InterPro" id="IPR036236">
    <property type="entry name" value="Znf_C2H2_sf"/>
</dbReference>
<keyword evidence="6" id="KW-0539">Nucleus</keyword>
<comment type="caution">
    <text evidence="10">The sequence shown here is derived from an EMBL/GenBank/DDBJ whole genome shotgun (WGS) entry which is preliminary data.</text>
</comment>
<evidence type="ECO:0000313" key="11">
    <source>
        <dbReference type="Proteomes" id="UP000283509"/>
    </source>
</evidence>
<dbReference type="PANTHER" id="PTHR24390">
    <property type="entry name" value="ZINC FINGER PROTEIN"/>
    <property type="match status" value="1"/>
</dbReference>
<dbReference type="Pfam" id="PF12874">
    <property type="entry name" value="zf-met"/>
    <property type="match status" value="1"/>
</dbReference>
<feature type="region of interest" description="Disordered" evidence="8">
    <location>
        <begin position="1"/>
        <end position="24"/>
    </location>
</feature>
<feature type="compositionally biased region" description="Polar residues" evidence="8">
    <location>
        <begin position="226"/>
        <end position="238"/>
    </location>
</feature>
<dbReference type="SMART" id="SM00355">
    <property type="entry name" value="ZnF_C2H2"/>
    <property type="match status" value="9"/>
</dbReference>
<dbReference type="Gene3D" id="3.30.160.60">
    <property type="entry name" value="Classic Zinc Finger"/>
    <property type="match status" value="4"/>
</dbReference>
<keyword evidence="2" id="KW-0479">Metal-binding</keyword>
<evidence type="ECO:0000256" key="5">
    <source>
        <dbReference type="ARBA" id="ARBA00022833"/>
    </source>
</evidence>
<proteinExistence type="predicted"/>
<dbReference type="GO" id="GO:0005634">
    <property type="term" value="C:nucleus"/>
    <property type="evidence" value="ECO:0007669"/>
    <property type="project" value="UniProtKB-SubCell"/>
</dbReference>
<dbReference type="SUPFAM" id="SSF57667">
    <property type="entry name" value="beta-beta-alpha zinc fingers"/>
    <property type="match status" value="3"/>
</dbReference>
<dbReference type="GO" id="GO:0008270">
    <property type="term" value="F:zinc ion binding"/>
    <property type="evidence" value="ECO:0007669"/>
    <property type="project" value="UniProtKB-KW"/>
</dbReference>
<accession>A0A423SSZ1</accession>
<evidence type="ECO:0000259" key="9">
    <source>
        <dbReference type="PROSITE" id="PS50157"/>
    </source>
</evidence>
<feature type="compositionally biased region" description="Polar residues" evidence="8">
    <location>
        <begin position="72"/>
        <end position="96"/>
    </location>
</feature>
<feature type="compositionally biased region" description="Basic and acidic residues" evidence="8">
    <location>
        <begin position="119"/>
        <end position="139"/>
    </location>
</feature>
<evidence type="ECO:0000256" key="1">
    <source>
        <dbReference type="ARBA" id="ARBA00004123"/>
    </source>
</evidence>
<keyword evidence="5" id="KW-0862">Zinc</keyword>
<dbReference type="PROSITE" id="PS00028">
    <property type="entry name" value="ZINC_FINGER_C2H2_1"/>
    <property type="match status" value="5"/>
</dbReference>
<comment type="subcellular location">
    <subcellularLocation>
        <location evidence="1">Nucleus</location>
    </subcellularLocation>
</comment>
<evidence type="ECO:0000256" key="4">
    <source>
        <dbReference type="ARBA" id="ARBA00022771"/>
    </source>
</evidence>
<organism evidence="10 11">
    <name type="scientific">Penaeus vannamei</name>
    <name type="common">Whiteleg shrimp</name>
    <name type="synonym">Litopenaeus vannamei</name>
    <dbReference type="NCBI Taxonomy" id="6689"/>
    <lineage>
        <taxon>Eukaryota</taxon>
        <taxon>Metazoa</taxon>
        <taxon>Ecdysozoa</taxon>
        <taxon>Arthropoda</taxon>
        <taxon>Crustacea</taxon>
        <taxon>Multicrustacea</taxon>
        <taxon>Malacostraca</taxon>
        <taxon>Eumalacostraca</taxon>
        <taxon>Eucarida</taxon>
        <taxon>Decapoda</taxon>
        <taxon>Dendrobranchiata</taxon>
        <taxon>Penaeoidea</taxon>
        <taxon>Penaeidae</taxon>
        <taxon>Penaeus</taxon>
    </lineage>
</organism>
<keyword evidence="11" id="KW-1185">Reference proteome</keyword>
<evidence type="ECO:0000256" key="8">
    <source>
        <dbReference type="SAM" id="MobiDB-lite"/>
    </source>
</evidence>
<reference evidence="10 11" key="1">
    <citation type="submission" date="2018-04" db="EMBL/GenBank/DDBJ databases">
        <authorList>
            <person name="Zhang X."/>
            <person name="Yuan J."/>
            <person name="Li F."/>
            <person name="Xiang J."/>
        </authorList>
    </citation>
    <scope>NUCLEOTIDE SEQUENCE [LARGE SCALE GENOMIC DNA]</scope>
    <source>
        <tissue evidence="10">Muscle</tissue>
    </source>
</reference>
<feature type="compositionally biased region" description="Basic and acidic residues" evidence="8">
    <location>
        <begin position="261"/>
        <end position="285"/>
    </location>
</feature>
<dbReference type="Pfam" id="PF00096">
    <property type="entry name" value="zf-C2H2"/>
    <property type="match status" value="3"/>
</dbReference>
<feature type="region of interest" description="Disordered" evidence="8">
    <location>
        <begin position="62"/>
        <end position="294"/>
    </location>
</feature>
<protein>
    <submittedName>
        <fullName evidence="10">Zinc finger protein 26</fullName>
    </submittedName>
</protein>
<dbReference type="OrthoDB" id="6348470at2759"/>
<feature type="domain" description="C2H2-type" evidence="9">
    <location>
        <begin position="325"/>
        <end position="353"/>
    </location>
</feature>
<dbReference type="AlphaFoldDB" id="A0A423SSZ1"/>